<evidence type="ECO:0000259" key="4">
    <source>
        <dbReference type="PROSITE" id="PS50949"/>
    </source>
</evidence>
<dbReference type="Pfam" id="PF00392">
    <property type="entry name" value="GntR"/>
    <property type="match status" value="1"/>
</dbReference>
<dbReference type="AlphaFoldDB" id="A0A1B9NC96"/>
<dbReference type="InterPro" id="IPR011663">
    <property type="entry name" value="UTRA"/>
</dbReference>
<dbReference type="InterPro" id="IPR028978">
    <property type="entry name" value="Chorismate_lyase_/UTRA_dom_sf"/>
</dbReference>
<dbReference type="InterPro" id="IPR050679">
    <property type="entry name" value="Bact_HTH_transcr_reg"/>
</dbReference>
<dbReference type="RefSeq" id="WP_067025524.1">
    <property type="nucleotide sequence ID" value="NZ_CP038256.1"/>
</dbReference>
<evidence type="ECO:0000313" key="6">
    <source>
        <dbReference type="Proteomes" id="UP000093355"/>
    </source>
</evidence>
<evidence type="ECO:0000313" key="5">
    <source>
        <dbReference type="EMBL" id="OCG74225.1"/>
    </source>
</evidence>
<dbReference type="Gene3D" id="1.10.10.10">
    <property type="entry name" value="Winged helix-like DNA-binding domain superfamily/Winged helix DNA-binding domain"/>
    <property type="match status" value="1"/>
</dbReference>
<dbReference type="Proteomes" id="UP000093355">
    <property type="component" value="Unassembled WGS sequence"/>
</dbReference>
<dbReference type="GO" id="GO:0045892">
    <property type="term" value="P:negative regulation of DNA-templated transcription"/>
    <property type="evidence" value="ECO:0007669"/>
    <property type="project" value="TreeGrafter"/>
</dbReference>
<dbReference type="GO" id="GO:0003677">
    <property type="term" value="F:DNA binding"/>
    <property type="evidence" value="ECO:0007669"/>
    <property type="project" value="UniProtKB-KW"/>
</dbReference>
<dbReference type="InterPro" id="IPR036388">
    <property type="entry name" value="WH-like_DNA-bd_sf"/>
</dbReference>
<evidence type="ECO:0000256" key="1">
    <source>
        <dbReference type="ARBA" id="ARBA00023015"/>
    </source>
</evidence>
<dbReference type="STRING" id="904291.A7J15_05050"/>
<evidence type="ECO:0000256" key="2">
    <source>
        <dbReference type="ARBA" id="ARBA00023125"/>
    </source>
</evidence>
<dbReference type="PANTHER" id="PTHR44846:SF1">
    <property type="entry name" value="MANNOSYL-D-GLYCERATE TRANSPORT_METABOLISM SYSTEM REPRESSOR MNGR-RELATED"/>
    <property type="match status" value="1"/>
</dbReference>
<dbReference type="PRINTS" id="PR00035">
    <property type="entry name" value="HTHGNTR"/>
</dbReference>
<feature type="domain" description="HTH gntR-type" evidence="4">
    <location>
        <begin position="4"/>
        <end position="72"/>
    </location>
</feature>
<keyword evidence="6" id="KW-1185">Reference proteome</keyword>
<dbReference type="CDD" id="cd07377">
    <property type="entry name" value="WHTH_GntR"/>
    <property type="match status" value="1"/>
</dbReference>
<dbReference type="SMART" id="SM00345">
    <property type="entry name" value="HTH_GNTR"/>
    <property type="match status" value="1"/>
</dbReference>
<dbReference type="Pfam" id="PF07702">
    <property type="entry name" value="UTRA"/>
    <property type="match status" value="1"/>
</dbReference>
<gene>
    <name evidence="5" type="ORF">A7J15_05050</name>
</gene>
<accession>A0A1B9NC96</accession>
<dbReference type="Gene3D" id="3.40.1410.10">
    <property type="entry name" value="Chorismate lyase-like"/>
    <property type="match status" value="1"/>
</dbReference>
<keyword evidence="3" id="KW-0804">Transcription</keyword>
<dbReference type="SUPFAM" id="SSF64288">
    <property type="entry name" value="Chorismate lyase-like"/>
    <property type="match status" value="1"/>
</dbReference>
<keyword evidence="1" id="KW-0805">Transcription regulation</keyword>
<dbReference type="PANTHER" id="PTHR44846">
    <property type="entry name" value="MANNOSYL-D-GLYCERATE TRANSPORT/METABOLISM SYSTEM REPRESSOR MNGR-RELATED"/>
    <property type="match status" value="1"/>
</dbReference>
<protein>
    <recommendedName>
        <fullName evidence="4">HTH gntR-type domain-containing protein</fullName>
    </recommendedName>
</protein>
<dbReference type="InterPro" id="IPR036390">
    <property type="entry name" value="WH_DNA-bd_sf"/>
</dbReference>
<comment type="caution">
    <text evidence="5">The sequence shown here is derived from an EMBL/GenBank/DDBJ whole genome shotgun (WGS) entry which is preliminary data.</text>
</comment>
<proteinExistence type="predicted"/>
<dbReference type="SMART" id="SM00866">
    <property type="entry name" value="UTRA"/>
    <property type="match status" value="1"/>
</dbReference>
<dbReference type="GO" id="GO:0003700">
    <property type="term" value="F:DNA-binding transcription factor activity"/>
    <property type="evidence" value="ECO:0007669"/>
    <property type="project" value="InterPro"/>
</dbReference>
<dbReference type="EMBL" id="LXMD01000022">
    <property type="protein sequence ID" value="OCG74225.1"/>
    <property type="molecule type" value="Genomic_DNA"/>
</dbReference>
<dbReference type="SUPFAM" id="SSF46785">
    <property type="entry name" value="Winged helix' DNA-binding domain"/>
    <property type="match status" value="1"/>
</dbReference>
<reference evidence="5 6" key="1">
    <citation type="submission" date="2016-05" db="EMBL/GenBank/DDBJ databases">
        <authorList>
            <person name="Lavstsen T."/>
            <person name="Jespersen J.S."/>
        </authorList>
    </citation>
    <scope>NUCLEOTIDE SEQUENCE [LARGE SCALE GENOMIC DNA]</scope>
    <source>
        <strain evidence="5 6">YLB-01</strain>
    </source>
</reference>
<evidence type="ECO:0000256" key="3">
    <source>
        <dbReference type="ARBA" id="ARBA00023163"/>
    </source>
</evidence>
<organism evidence="5 6">
    <name type="scientific">Microbacterium sediminis</name>
    <dbReference type="NCBI Taxonomy" id="904291"/>
    <lineage>
        <taxon>Bacteria</taxon>
        <taxon>Bacillati</taxon>
        <taxon>Actinomycetota</taxon>
        <taxon>Actinomycetes</taxon>
        <taxon>Micrococcales</taxon>
        <taxon>Microbacteriaceae</taxon>
        <taxon>Microbacterium</taxon>
    </lineage>
</organism>
<keyword evidence="2" id="KW-0238">DNA-binding</keyword>
<name>A0A1B9NC96_9MICO</name>
<sequence length="250" mass="26612">MSPTPRYREIAERIGARIAAGEFPVGSLLPGEHALAREHGAARGTIRNALAQLGRRGIVAPRPGAGWIVQSSLHTQGLSAFGSFAQWAAGRGMVPGGRVVDERETPATAEEARLLRTAQGRPVLRITRLRSLDGHTVMVERSLYPEWVAPAIRDLDPHTPSYAAVLSAAGHAEAFGSHRIDAVAASSEDARLLGVRRSSPLLRVHRQAFARDGRPIDLSEDRYLPGSVSFEAVSSPSLGGAGGAWSRTIG</sequence>
<dbReference type="PROSITE" id="PS50949">
    <property type="entry name" value="HTH_GNTR"/>
    <property type="match status" value="1"/>
</dbReference>
<dbReference type="InterPro" id="IPR000524">
    <property type="entry name" value="Tscrpt_reg_HTH_GntR"/>
</dbReference>